<dbReference type="EMBL" id="BAABRP010000019">
    <property type="protein sequence ID" value="GAA5514551.1"/>
    <property type="molecule type" value="Genomic_DNA"/>
</dbReference>
<accession>A0ABP9WC01</accession>
<sequence>MGTVPSPRHAGAVSSLPFPFPAVHSVPCAGALAELLRREYADSPTLSVRLLRRNINDTSLVRGLPGHQNAVLRVYRSGWRSEAEVAWELEFIEGVAAAGVPVSRPLARQHGELFGVLPAVEGPRVYAVFEHVSGRLLEPSEADAAAYGTAAARLHTAADGLDLNSRGGQNRFPLDLDHLITGPLEALRPLLEGSPDLLRELEAIAARTHTRLAALAPALEWGLCHGDLHEGNARLGEDGAVRLFDFDCGGPGWRAYDLAVYGWSLASNSGNDPEVAERAWQAFLAAYQQGRSLGQADLEAIPLFVTARSLWFMGLMAGRVHEFGTETLDGGFFEYVLNFLREWDARRDG</sequence>
<evidence type="ECO:0000313" key="3">
    <source>
        <dbReference type="EMBL" id="GAA5514551.1"/>
    </source>
</evidence>
<dbReference type="InterPro" id="IPR011009">
    <property type="entry name" value="Kinase-like_dom_sf"/>
</dbReference>
<gene>
    <name evidence="3" type="primary">srkA</name>
    <name evidence="3" type="ORF">Dcar01_03307</name>
</gene>
<keyword evidence="3" id="KW-0808">Transferase</keyword>
<keyword evidence="4" id="KW-1185">Reference proteome</keyword>
<dbReference type="InterPro" id="IPR050249">
    <property type="entry name" value="Pseudomonas-type_ThrB"/>
</dbReference>
<dbReference type="Proteomes" id="UP001401887">
    <property type="component" value="Unassembled WGS sequence"/>
</dbReference>
<comment type="caution">
    <text evidence="3">The sequence shown here is derived from an EMBL/GenBank/DDBJ whole genome shotgun (WGS) entry which is preliminary data.</text>
</comment>
<dbReference type="InterPro" id="IPR002575">
    <property type="entry name" value="Aminoglycoside_PTrfase"/>
</dbReference>
<name>A0ABP9WC01_9DEIO</name>
<proteinExistence type="inferred from homology"/>
<protein>
    <submittedName>
        <fullName evidence="3">Stress response kinase A</fullName>
    </submittedName>
</protein>
<reference evidence="3 4" key="1">
    <citation type="submission" date="2024-02" db="EMBL/GenBank/DDBJ databases">
        <title>Deinococcus carri NBRC 110142.</title>
        <authorList>
            <person name="Ichikawa N."/>
            <person name="Katano-Makiyama Y."/>
            <person name="Hidaka K."/>
        </authorList>
    </citation>
    <scope>NUCLEOTIDE SEQUENCE [LARGE SCALE GENOMIC DNA]</scope>
    <source>
        <strain evidence="3 4">NBRC 110142</strain>
    </source>
</reference>
<dbReference type="PANTHER" id="PTHR21064:SF6">
    <property type="entry name" value="AMINOGLYCOSIDE PHOSPHOTRANSFERASE DOMAIN-CONTAINING PROTEIN"/>
    <property type="match status" value="1"/>
</dbReference>
<evidence type="ECO:0000259" key="2">
    <source>
        <dbReference type="Pfam" id="PF01636"/>
    </source>
</evidence>
<organism evidence="3 4">
    <name type="scientific">Deinococcus carri</name>
    <dbReference type="NCBI Taxonomy" id="1211323"/>
    <lineage>
        <taxon>Bacteria</taxon>
        <taxon>Thermotogati</taxon>
        <taxon>Deinococcota</taxon>
        <taxon>Deinococci</taxon>
        <taxon>Deinococcales</taxon>
        <taxon>Deinococcaceae</taxon>
        <taxon>Deinococcus</taxon>
    </lineage>
</organism>
<evidence type="ECO:0000256" key="1">
    <source>
        <dbReference type="ARBA" id="ARBA00038240"/>
    </source>
</evidence>
<dbReference type="GO" id="GO:0016301">
    <property type="term" value="F:kinase activity"/>
    <property type="evidence" value="ECO:0007669"/>
    <property type="project" value="UniProtKB-KW"/>
</dbReference>
<feature type="domain" description="Aminoglycoside phosphotransferase" evidence="2">
    <location>
        <begin position="54"/>
        <end position="291"/>
    </location>
</feature>
<dbReference type="PANTHER" id="PTHR21064">
    <property type="entry name" value="AMINOGLYCOSIDE PHOSPHOTRANSFERASE DOMAIN-CONTAINING PROTEIN-RELATED"/>
    <property type="match status" value="1"/>
</dbReference>
<evidence type="ECO:0000313" key="4">
    <source>
        <dbReference type="Proteomes" id="UP001401887"/>
    </source>
</evidence>
<dbReference type="Gene3D" id="3.90.1200.10">
    <property type="match status" value="1"/>
</dbReference>
<dbReference type="Gene3D" id="3.30.200.20">
    <property type="entry name" value="Phosphorylase Kinase, domain 1"/>
    <property type="match status" value="1"/>
</dbReference>
<comment type="similarity">
    <text evidence="1">Belongs to the pseudomonas-type ThrB family.</text>
</comment>
<dbReference type="Pfam" id="PF01636">
    <property type="entry name" value="APH"/>
    <property type="match status" value="1"/>
</dbReference>
<keyword evidence="3" id="KW-0418">Kinase</keyword>
<dbReference type="SUPFAM" id="SSF56112">
    <property type="entry name" value="Protein kinase-like (PK-like)"/>
    <property type="match status" value="1"/>
</dbReference>